<accession>A0ABQ9JCB3</accession>
<dbReference type="Proteomes" id="UP001162164">
    <property type="component" value="Unassembled WGS sequence"/>
</dbReference>
<dbReference type="EMBL" id="JAPWTJ010000797">
    <property type="protein sequence ID" value="KAJ8975585.1"/>
    <property type="molecule type" value="Genomic_DNA"/>
</dbReference>
<gene>
    <name evidence="1" type="ORF">NQ317_000014</name>
</gene>
<organism evidence="1 2">
    <name type="scientific">Molorchus minor</name>
    <dbReference type="NCBI Taxonomy" id="1323400"/>
    <lineage>
        <taxon>Eukaryota</taxon>
        <taxon>Metazoa</taxon>
        <taxon>Ecdysozoa</taxon>
        <taxon>Arthropoda</taxon>
        <taxon>Hexapoda</taxon>
        <taxon>Insecta</taxon>
        <taxon>Pterygota</taxon>
        <taxon>Neoptera</taxon>
        <taxon>Endopterygota</taxon>
        <taxon>Coleoptera</taxon>
        <taxon>Polyphaga</taxon>
        <taxon>Cucujiformia</taxon>
        <taxon>Chrysomeloidea</taxon>
        <taxon>Cerambycidae</taxon>
        <taxon>Lamiinae</taxon>
        <taxon>Monochamini</taxon>
        <taxon>Molorchus</taxon>
    </lineage>
</organism>
<proteinExistence type="predicted"/>
<protein>
    <submittedName>
        <fullName evidence="1">Uncharacterized protein</fullName>
    </submittedName>
</protein>
<evidence type="ECO:0000313" key="1">
    <source>
        <dbReference type="EMBL" id="KAJ8975585.1"/>
    </source>
</evidence>
<keyword evidence="2" id="KW-1185">Reference proteome</keyword>
<sequence length="117" mass="13339">MINIGKDIDINVDLGGDKKDSVNIIDKKELPEPEIIIEKRKLVEESKNNIPLSDKNTGMLDNKVIEVDIINNNEETNKKKNILGETVPQENKVIKDINLKVHSDSHKNEKKSRTTKR</sequence>
<name>A0ABQ9JCB3_9CUCU</name>
<reference evidence="1" key="1">
    <citation type="journal article" date="2023" name="Insect Mol. Biol.">
        <title>Genome sequencing provides insights into the evolution of gene families encoding plant cell wall-degrading enzymes in longhorned beetles.</title>
        <authorList>
            <person name="Shin N.R."/>
            <person name="Okamura Y."/>
            <person name="Kirsch R."/>
            <person name="Pauchet Y."/>
        </authorList>
    </citation>
    <scope>NUCLEOTIDE SEQUENCE</scope>
    <source>
        <strain evidence="1">MMC_N1</strain>
    </source>
</reference>
<evidence type="ECO:0000313" key="2">
    <source>
        <dbReference type="Proteomes" id="UP001162164"/>
    </source>
</evidence>
<comment type="caution">
    <text evidence="1">The sequence shown here is derived from an EMBL/GenBank/DDBJ whole genome shotgun (WGS) entry which is preliminary data.</text>
</comment>